<feature type="domain" description="Glycosyltransferase RgtA/B/C/D-like" evidence="2">
    <location>
        <begin position="103"/>
        <end position="215"/>
    </location>
</feature>
<sequence>MKQIKSRLGSRWQLKLGSLFAVLVGTSVWVFNQVKDINPAILQDEWIYLVTARLTSPWDQNPPFDFGNYLFNFVYSSTNLCGEAFYTCAKVLNLAFIQGFALTLFVIALRFIPFWGALAFYGTVALSPTVVYSSMFLPESMFFFFIGLTLLAILRTADHPSWQNWAWVGVPLGLTALVKPHALMAAMAIGIYLLISTIEEKPYLKNAALNAGALLGSFLLVRVGLGFALAGPKALNVFGAYGATGAVGEFVGGVASGTATSEASSLVGAGPVAGAVGLFPTQIWTHSLVVSALLGVAIVAIVLAAINSFRTEVVRPVHRLAVLMLIWLIFMVIAIVLFTGWITGGGDDHITRVLERYYDYLFPMVTLAGLAVLADKQILSETKSWLRWIVIFPVFLLISIAFTGYFSTLTIQIADAPNLAGLVVDKLTIDSIANLSFLTLLVLAFFPKFTIWAAAALIPVTMIGTGYQIQDQYQGFRLEDSAADKAGHLAAEELTREQKDQTLILAESRFDGRVASFWMEHNTDLEILNTGSVYPVDMVAADIEYVLAIGNLTMEKGEVISSGEGFTLYKIQR</sequence>
<organism evidence="3 4">
    <name type="scientific">Aquiluna borgnonia</name>
    <dbReference type="NCBI Taxonomy" id="2499157"/>
    <lineage>
        <taxon>Bacteria</taxon>
        <taxon>Bacillati</taxon>
        <taxon>Actinomycetota</taxon>
        <taxon>Actinomycetes</taxon>
        <taxon>Micrococcales</taxon>
        <taxon>Microbacteriaceae</taxon>
        <taxon>Luna cluster</taxon>
        <taxon>Luna-1 subcluster</taxon>
        <taxon>Aquiluna</taxon>
    </lineage>
</organism>
<dbReference type="InterPro" id="IPR038731">
    <property type="entry name" value="RgtA/B/C-like"/>
</dbReference>
<dbReference type="EMBL" id="CP054056">
    <property type="protein sequence ID" value="QKJ25059.1"/>
    <property type="molecule type" value="Genomic_DNA"/>
</dbReference>
<gene>
    <name evidence="3" type="ORF">HRU87_02335</name>
</gene>
<feature type="transmembrane region" description="Helical" evidence="1">
    <location>
        <begin position="100"/>
        <end position="124"/>
    </location>
</feature>
<name>A0A7D4UJU8_9MICO</name>
<dbReference type="Pfam" id="PF13231">
    <property type="entry name" value="PMT_2"/>
    <property type="match status" value="1"/>
</dbReference>
<dbReference type="RefSeq" id="WP_173493356.1">
    <property type="nucleotide sequence ID" value="NZ_CP054056.1"/>
</dbReference>
<dbReference type="KEGG" id="aqg:HRU87_02335"/>
<accession>A0A7D4UJU8</accession>
<evidence type="ECO:0000313" key="3">
    <source>
        <dbReference type="EMBL" id="QKJ25059.1"/>
    </source>
</evidence>
<feature type="transmembrane region" description="Helical" evidence="1">
    <location>
        <begin position="321"/>
        <end position="342"/>
    </location>
</feature>
<evidence type="ECO:0000313" key="4">
    <source>
        <dbReference type="Proteomes" id="UP000501003"/>
    </source>
</evidence>
<keyword evidence="1" id="KW-0812">Transmembrane</keyword>
<keyword evidence="4" id="KW-1185">Reference proteome</keyword>
<feature type="transmembrane region" description="Helical" evidence="1">
    <location>
        <begin position="357"/>
        <end position="374"/>
    </location>
</feature>
<feature type="transmembrane region" description="Helical" evidence="1">
    <location>
        <begin position="136"/>
        <end position="154"/>
    </location>
</feature>
<reference evidence="3 4" key="1">
    <citation type="submission" date="2020-05" db="EMBL/GenBank/DDBJ databases">
        <title>Aquirufa sp. strain 15G-AUS-rot a new Aquirufa species.</title>
        <authorList>
            <person name="Pitt A."/>
            <person name="Hahn M.W."/>
        </authorList>
    </citation>
    <scope>NUCLEOTIDE SEQUENCE [LARGE SCALE GENOMIC DNA]</scope>
    <source>
        <strain evidence="3 4">15G-AUS-rot</strain>
    </source>
</reference>
<protein>
    <submittedName>
        <fullName evidence="3">Glycosyltransferase family 39 protein</fullName>
    </submittedName>
</protein>
<feature type="transmembrane region" description="Helical" evidence="1">
    <location>
        <begin position="386"/>
        <end position="407"/>
    </location>
</feature>
<feature type="transmembrane region" description="Helical" evidence="1">
    <location>
        <begin position="288"/>
        <end position="309"/>
    </location>
</feature>
<feature type="transmembrane region" description="Helical" evidence="1">
    <location>
        <begin position="207"/>
        <end position="230"/>
    </location>
</feature>
<feature type="transmembrane region" description="Helical" evidence="1">
    <location>
        <begin position="12"/>
        <end position="31"/>
    </location>
</feature>
<keyword evidence="1" id="KW-1133">Transmembrane helix</keyword>
<feature type="transmembrane region" description="Helical" evidence="1">
    <location>
        <begin position="174"/>
        <end position="195"/>
    </location>
</feature>
<keyword evidence="1" id="KW-0472">Membrane</keyword>
<dbReference type="AlphaFoldDB" id="A0A7D4UJU8"/>
<evidence type="ECO:0000259" key="2">
    <source>
        <dbReference type="Pfam" id="PF13231"/>
    </source>
</evidence>
<dbReference type="GO" id="GO:0016740">
    <property type="term" value="F:transferase activity"/>
    <property type="evidence" value="ECO:0007669"/>
    <property type="project" value="UniProtKB-KW"/>
</dbReference>
<proteinExistence type="predicted"/>
<keyword evidence="3" id="KW-0808">Transferase</keyword>
<evidence type="ECO:0000256" key="1">
    <source>
        <dbReference type="SAM" id="Phobius"/>
    </source>
</evidence>
<dbReference type="Proteomes" id="UP000501003">
    <property type="component" value="Chromosome"/>
</dbReference>